<dbReference type="EMBL" id="JBHSWA010000001">
    <property type="protein sequence ID" value="MFC6642019.1"/>
    <property type="molecule type" value="Genomic_DNA"/>
</dbReference>
<dbReference type="RefSeq" id="WP_386282037.1">
    <property type="nucleotide sequence ID" value="NZ_JBHSWA010000001.1"/>
</dbReference>
<evidence type="ECO:0000313" key="3">
    <source>
        <dbReference type="Proteomes" id="UP001596403"/>
    </source>
</evidence>
<gene>
    <name evidence="2" type="ORF">ACFQAU_10230</name>
</gene>
<keyword evidence="1" id="KW-0472">Membrane</keyword>
<accession>A0ABW1YY55</accession>
<keyword evidence="3" id="KW-1185">Reference proteome</keyword>
<feature type="transmembrane region" description="Helical" evidence="1">
    <location>
        <begin position="35"/>
        <end position="58"/>
    </location>
</feature>
<evidence type="ECO:0000256" key="1">
    <source>
        <dbReference type="SAM" id="Phobius"/>
    </source>
</evidence>
<comment type="caution">
    <text evidence="2">The sequence shown here is derived from an EMBL/GenBank/DDBJ whole genome shotgun (WGS) entry which is preliminary data.</text>
</comment>
<name>A0ABW1YY55_9RHOB</name>
<protein>
    <submittedName>
        <fullName evidence="2">Uncharacterized protein</fullName>
    </submittedName>
</protein>
<reference evidence="3" key="1">
    <citation type="journal article" date="2019" name="Int. J. Syst. Evol. Microbiol.">
        <title>The Global Catalogue of Microorganisms (GCM) 10K type strain sequencing project: providing services to taxonomists for standard genome sequencing and annotation.</title>
        <authorList>
            <consortium name="The Broad Institute Genomics Platform"/>
            <consortium name="The Broad Institute Genome Sequencing Center for Infectious Disease"/>
            <person name="Wu L."/>
            <person name="Ma J."/>
        </authorList>
    </citation>
    <scope>NUCLEOTIDE SEQUENCE [LARGE SCALE GENOMIC DNA]</scope>
    <source>
        <strain evidence="3">NBRC 111368</strain>
    </source>
</reference>
<organism evidence="2 3">
    <name type="scientific">Sulfitobacter profundi</name>
    <dbReference type="NCBI Taxonomy" id="2679961"/>
    <lineage>
        <taxon>Bacteria</taxon>
        <taxon>Pseudomonadati</taxon>
        <taxon>Pseudomonadota</taxon>
        <taxon>Alphaproteobacteria</taxon>
        <taxon>Rhodobacterales</taxon>
        <taxon>Roseobacteraceae</taxon>
        <taxon>Sulfitobacter</taxon>
    </lineage>
</organism>
<keyword evidence="1" id="KW-0812">Transmembrane</keyword>
<dbReference type="Proteomes" id="UP001596403">
    <property type="component" value="Unassembled WGS sequence"/>
</dbReference>
<proteinExistence type="predicted"/>
<sequence>MAHYRTTGPGQLRQSLAALLSGQAALAFLPAMSLLAFWIGGEMALIGASAALPLLFLAGQRFGEGRRFPVTRTPPYYSAAPLKS</sequence>
<evidence type="ECO:0000313" key="2">
    <source>
        <dbReference type="EMBL" id="MFC6642019.1"/>
    </source>
</evidence>
<keyword evidence="1" id="KW-1133">Transmembrane helix</keyword>